<dbReference type="InterPro" id="IPR011991">
    <property type="entry name" value="ArsR-like_HTH"/>
</dbReference>
<dbReference type="Proteomes" id="UP000831467">
    <property type="component" value="Chromosome"/>
</dbReference>
<gene>
    <name evidence="2" type="ORF">KV394_00415</name>
</gene>
<dbReference type="InterPro" id="IPR036390">
    <property type="entry name" value="WH_DNA-bd_sf"/>
</dbReference>
<name>A0ABY4IA72_9MICO</name>
<reference evidence="2 3" key="1">
    <citation type="submission" date="2021-06" db="EMBL/GenBank/DDBJ databases">
        <title>Genome-based taxonomic framework of Microbacterium strains isolated from marine environment, the description of four new species and reclassification of four preexisting species.</title>
        <authorList>
            <person name="Lee S.D."/>
            <person name="Kim S.-M."/>
            <person name="Byeon Y.-S."/>
            <person name="Yang H.L."/>
            <person name="Kim I.S."/>
        </authorList>
    </citation>
    <scope>NUCLEOTIDE SEQUENCE [LARGE SCALE GENOMIC DNA]</scope>
    <source>
        <strain evidence="2 3">SSW1-51</strain>
    </source>
</reference>
<feature type="domain" description="HTH arsR-type" evidence="1">
    <location>
        <begin position="10"/>
        <end position="79"/>
    </location>
</feature>
<dbReference type="RefSeq" id="WP_247982030.1">
    <property type="nucleotide sequence ID" value="NZ_CP078076.1"/>
</dbReference>
<dbReference type="Gene3D" id="1.10.10.10">
    <property type="entry name" value="Winged helix-like DNA-binding domain superfamily/Winged helix DNA-binding domain"/>
    <property type="match status" value="1"/>
</dbReference>
<evidence type="ECO:0000259" key="1">
    <source>
        <dbReference type="SMART" id="SM00418"/>
    </source>
</evidence>
<protein>
    <submittedName>
        <fullName evidence="2">Helix-turn-helix domain-containing protein</fullName>
    </submittedName>
</protein>
<dbReference type="InterPro" id="IPR001845">
    <property type="entry name" value="HTH_ArsR_DNA-bd_dom"/>
</dbReference>
<dbReference type="Gene3D" id="6.10.140.2180">
    <property type="match status" value="1"/>
</dbReference>
<keyword evidence="3" id="KW-1185">Reference proteome</keyword>
<dbReference type="SUPFAM" id="SSF46785">
    <property type="entry name" value="Winged helix' DNA-binding domain"/>
    <property type="match status" value="1"/>
</dbReference>
<dbReference type="SMART" id="SM00418">
    <property type="entry name" value="HTH_ARSR"/>
    <property type="match status" value="1"/>
</dbReference>
<dbReference type="CDD" id="cd00090">
    <property type="entry name" value="HTH_ARSR"/>
    <property type="match status" value="1"/>
</dbReference>
<evidence type="ECO:0000313" key="3">
    <source>
        <dbReference type="Proteomes" id="UP000831467"/>
    </source>
</evidence>
<sequence length="183" mass="19772">MTRSAPIADVVLHPVRLRIVQQFGGRELTTAELRQALPDVTQATLYRHVSALVDAGILAVVQERRIRGAIERTLALGDRMAHVDQDELGAMDDARLRSAFLTFLGELGAGFDRFLADPDPAARSFVGFGQTPLHVTEADLATIQSGLTELLAPYRDADRPGARRIDLATVVTPHAPAGVATEE</sequence>
<organism evidence="2 3">
    <name type="scientific">Microbacterium sufflavum</name>
    <dbReference type="NCBI Taxonomy" id="2851649"/>
    <lineage>
        <taxon>Bacteria</taxon>
        <taxon>Bacillati</taxon>
        <taxon>Actinomycetota</taxon>
        <taxon>Actinomycetes</taxon>
        <taxon>Micrococcales</taxon>
        <taxon>Microbacteriaceae</taxon>
        <taxon>Microbacterium</taxon>
    </lineage>
</organism>
<accession>A0ABY4IA72</accession>
<evidence type="ECO:0000313" key="2">
    <source>
        <dbReference type="EMBL" id="UPL09660.1"/>
    </source>
</evidence>
<dbReference type="Pfam" id="PF12840">
    <property type="entry name" value="HTH_20"/>
    <property type="match status" value="1"/>
</dbReference>
<dbReference type="InterPro" id="IPR036388">
    <property type="entry name" value="WH-like_DNA-bd_sf"/>
</dbReference>
<dbReference type="EMBL" id="CP078076">
    <property type="protein sequence ID" value="UPL09660.1"/>
    <property type="molecule type" value="Genomic_DNA"/>
</dbReference>
<proteinExistence type="predicted"/>